<evidence type="ECO:0000313" key="3">
    <source>
        <dbReference type="EMBL" id="CAB5135840.1"/>
    </source>
</evidence>
<protein>
    <submittedName>
        <fullName evidence="2">Unannotated protein</fullName>
    </submittedName>
</protein>
<dbReference type="InterPro" id="IPR019587">
    <property type="entry name" value="Polyketide_cyclase/dehydratase"/>
</dbReference>
<dbReference type="SUPFAM" id="SSF55961">
    <property type="entry name" value="Bet v1-like"/>
    <property type="match status" value="1"/>
</dbReference>
<dbReference type="Pfam" id="PF10604">
    <property type="entry name" value="Polyketide_cyc2"/>
    <property type="match status" value="1"/>
</dbReference>
<proteinExistence type="predicted"/>
<keyword evidence="1" id="KW-0812">Transmembrane</keyword>
<name>A0A6J6X4U9_9ZZZZ</name>
<keyword evidence="1" id="KW-1133">Transmembrane helix</keyword>
<dbReference type="InterPro" id="IPR023393">
    <property type="entry name" value="START-like_dom_sf"/>
</dbReference>
<organism evidence="2">
    <name type="scientific">freshwater metagenome</name>
    <dbReference type="NCBI Taxonomy" id="449393"/>
    <lineage>
        <taxon>unclassified sequences</taxon>
        <taxon>metagenomes</taxon>
        <taxon>ecological metagenomes</taxon>
    </lineage>
</organism>
<sequence length="150" mass="16567">MSRITVSIALNASPARVWEIVEPVERHIDWMADAVAIRFHSDQTRGVGTSFDCDTKVGPIKLTDKMEITQWIPNEAMGVRHSGIVTGTGVFTLSPLDGGNRTQFTWSEKLTFPWWLGGPIGEVIGGGIVLKAIWRRNLKKLKALVEASPK</sequence>
<evidence type="ECO:0000313" key="2">
    <source>
        <dbReference type="EMBL" id="CAB4790564.1"/>
    </source>
</evidence>
<accession>A0A6J6X4U9</accession>
<dbReference type="CDD" id="cd07812">
    <property type="entry name" value="SRPBCC"/>
    <property type="match status" value="1"/>
</dbReference>
<feature type="transmembrane region" description="Helical" evidence="1">
    <location>
        <begin position="114"/>
        <end position="134"/>
    </location>
</feature>
<dbReference type="EMBL" id="CAFBRX010000234">
    <property type="protein sequence ID" value="CAB5135840.1"/>
    <property type="molecule type" value="Genomic_DNA"/>
</dbReference>
<evidence type="ECO:0000256" key="1">
    <source>
        <dbReference type="SAM" id="Phobius"/>
    </source>
</evidence>
<gene>
    <name evidence="2" type="ORF">UFOPK2921_01437</name>
    <name evidence="3" type="ORF">UFOPK4422_01627</name>
</gene>
<dbReference type="AlphaFoldDB" id="A0A6J6X4U9"/>
<dbReference type="EMBL" id="CAEZZV010000249">
    <property type="protein sequence ID" value="CAB4790564.1"/>
    <property type="molecule type" value="Genomic_DNA"/>
</dbReference>
<keyword evidence="1" id="KW-0472">Membrane</keyword>
<reference evidence="2" key="1">
    <citation type="submission" date="2020-05" db="EMBL/GenBank/DDBJ databases">
        <authorList>
            <person name="Chiriac C."/>
            <person name="Salcher M."/>
            <person name="Ghai R."/>
            <person name="Kavagutti S V."/>
        </authorList>
    </citation>
    <scope>NUCLEOTIDE SEQUENCE</scope>
</reference>
<dbReference type="Gene3D" id="3.30.530.20">
    <property type="match status" value="1"/>
</dbReference>